<proteinExistence type="predicted"/>
<evidence type="ECO:0000313" key="2">
    <source>
        <dbReference type="EMBL" id="KAK8114764.1"/>
    </source>
</evidence>
<evidence type="ECO:0000256" key="1">
    <source>
        <dbReference type="SAM" id="MobiDB-lite"/>
    </source>
</evidence>
<evidence type="ECO:0000313" key="3">
    <source>
        <dbReference type="Proteomes" id="UP001392437"/>
    </source>
</evidence>
<dbReference type="AlphaFoldDB" id="A0AAW0QWL3"/>
<keyword evidence="3" id="KW-1185">Reference proteome</keyword>
<organism evidence="2 3">
    <name type="scientific">Apiospora kogelbergensis</name>
    <dbReference type="NCBI Taxonomy" id="1337665"/>
    <lineage>
        <taxon>Eukaryota</taxon>
        <taxon>Fungi</taxon>
        <taxon>Dikarya</taxon>
        <taxon>Ascomycota</taxon>
        <taxon>Pezizomycotina</taxon>
        <taxon>Sordariomycetes</taxon>
        <taxon>Xylariomycetidae</taxon>
        <taxon>Amphisphaeriales</taxon>
        <taxon>Apiosporaceae</taxon>
        <taxon>Apiospora</taxon>
    </lineage>
</organism>
<reference evidence="2 3" key="1">
    <citation type="submission" date="2023-01" db="EMBL/GenBank/DDBJ databases">
        <title>Analysis of 21 Apiospora genomes using comparative genomics revels a genus with tremendous synthesis potential of carbohydrate active enzymes and secondary metabolites.</title>
        <authorList>
            <person name="Sorensen T."/>
        </authorList>
    </citation>
    <scope>NUCLEOTIDE SEQUENCE [LARGE SCALE GENOMIC DNA]</scope>
    <source>
        <strain evidence="2 3">CBS 117206</strain>
    </source>
</reference>
<dbReference type="Proteomes" id="UP001392437">
    <property type="component" value="Unassembled WGS sequence"/>
</dbReference>
<gene>
    <name evidence="2" type="ORF">PG999_006833</name>
</gene>
<sequence length="194" mass="21720">MASFTGPTNSHQPGLGVAELKTVPPRQSPDQARNVGRRRQPSSAASANRNVRPKPHHRNDTQGRGRLTGNKNLVAANQPNKDEKTTQRSSNRRAQKKRSASSSMSRPPRPNRTPSGVLSYQGDKLHRELDRVAKNGKMKYWQENVFASAFTKIRQALLELSARDPTMPITEEEDRARAHAKGAFDRFKLCMEKA</sequence>
<feature type="compositionally biased region" description="Basic residues" evidence="1">
    <location>
        <begin position="90"/>
        <end position="99"/>
    </location>
</feature>
<protein>
    <submittedName>
        <fullName evidence="2">Uncharacterized protein</fullName>
    </submittedName>
</protein>
<accession>A0AAW0QWL3</accession>
<feature type="compositionally biased region" description="Polar residues" evidence="1">
    <location>
        <begin position="69"/>
        <end position="79"/>
    </location>
</feature>
<feature type="compositionally biased region" description="Polar residues" evidence="1">
    <location>
        <begin position="1"/>
        <end position="12"/>
    </location>
</feature>
<name>A0AAW0QWL3_9PEZI</name>
<feature type="region of interest" description="Disordered" evidence="1">
    <location>
        <begin position="1"/>
        <end position="119"/>
    </location>
</feature>
<dbReference type="EMBL" id="JAQQWP010000006">
    <property type="protein sequence ID" value="KAK8114764.1"/>
    <property type="molecule type" value="Genomic_DNA"/>
</dbReference>
<comment type="caution">
    <text evidence="2">The sequence shown here is derived from an EMBL/GenBank/DDBJ whole genome shotgun (WGS) entry which is preliminary data.</text>
</comment>